<name>S7RL98_GLOTA</name>
<evidence type="ECO:0000313" key="3">
    <source>
        <dbReference type="Proteomes" id="UP000030669"/>
    </source>
</evidence>
<proteinExistence type="predicted"/>
<dbReference type="AlphaFoldDB" id="S7RL98"/>
<dbReference type="HOGENOM" id="CLU_1740701_0_0_1"/>
<dbReference type="GeneID" id="19301941"/>
<feature type="compositionally biased region" description="Basic and acidic residues" evidence="1">
    <location>
        <begin position="128"/>
        <end position="141"/>
    </location>
</feature>
<reference evidence="2 3" key="1">
    <citation type="journal article" date="2012" name="Science">
        <title>The Paleozoic origin of enzymatic lignin decomposition reconstructed from 31 fungal genomes.</title>
        <authorList>
            <person name="Floudas D."/>
            <person name="Binder M."/>
            <person name="Riley R."/>
            <person name="Barry K."/>
            <person name="Blanchette R.A."/>
            <person name="Henrissat B."/>
            <person name="Martinez A.T."/>
            <person name="Otillar R."/>
            <person name="Spatafora J.W."/>
            <person name="Yadav J.S."/>
            <person name="Aerts A."/>
            <person name="Benoit I."/>
            <person name="Boyd A."/>
            <person name="Carlson A."/>
            <person name="Copeland A."/>
            <person name="Coutinho P.M."/>
            <person name="de Vries R.P."/>
            <person name="Ferreira P."/>
            <person name="Findley K."/>
            <person name="Foster B."/>
            <person name="Gaskell J."/>
            <person name="Glotzer D."/>
            <person name="Gorecki P."/>
            <person name="Heitman J."/>
            <person name="Hesse C."/>
            <person name="Hori C."/>
            <person name="Igarashi K."/>
            <person name="Jurgens J.A."/>
            <person name="Kallen N."/>
            <person name="Kersten P."/>
            <person name="Kohler A."/>
            <person name="Kuees U."/>
            <person name="Kumar T.K.A."/>
            <person name="Kuo A."/>
            <person name="LaButti K."/>
            <person name="Larrondo L.F."/>
            <person name="Lindquist E."/>
            <person name="Ling A."/>
            <person name="Lombard V."/>
            <person name="Lucas S."/>
            <person name="Lundell T."/>
            <person name="Martin R."/>
            <person name="McLaughlin D.J."/>
            <person name="Morgenstern I."/>
            <person name="Morin E."/>
            <person name="Murat C."/>
            <person name="Nagy L.G."/>
            <person name="Nolan M."/>
            <person name="Ohm R.A."/>
            <person name="Patyshakuliyeva A."/>
            <person name="Rokas A."/>
            <person name="Ruiz-Duenas F.J."/>
            <person name="Sabat G."/>
            <person name="Salamov A."/>
            <person name="Samejima M."/>
            <person name="Schmutz J."/>
            <person name="Slot J.C."/>
            <person name="St John F."/>
            <person name="Stenlid J."/>
            <person name="Sun H."/>
            <person name="Sun S."/>
            <person name="Syed K."/>
            <person name="Tsang A."/>
            <person name="Wiebenga A."/>
            <person name="Young D."/>
            <person name="Pisabarro A."/>
            <person name="Eastwood D.C."/>
            <person name="Martin F."/>
            <person name="Cullen D."/>
            <person name="Grigoriev I.V."/>
            <person name="Hibbett D.S."/>
        </authorList>
    </citation>
    <scope>NUCLEOTIDE SEQUENCE [LARGE SCALE GENOMIC DNA]</scope>
    <source>
        <strain evidence="2 3">ATCC 11539</strain>
    </source>
</reference>
<accession>S7RL98</accession>
<dbReference type="EMBL" id="KB469302">
    <property type="protein sequence ID" value="EPQ55160.1"/>
    <property type="molecule type" value="Genomic_DNA"/>
</dbReference>
<dbReference type="RefSeq" id="XP_007866321.1">
    <property type="nucleotide sequence ID" value="XM_007868130.1"/>
</dbReference>
<protein>
    <submittedName>
        <fullName evidence="2">Uncharacterized protein</fullName>
    </submittedName>
</protein>
<dbReference type="Proteomes" id="UP000030669">
    <property type="component" value="Unassembled WGS sequence"/>
</dbReference>
<dbReference type="KEGG" id="gtr:GLOTRDRAFT_129452"/>
<evidence type="ECO:0000256" key="1">
    <source>
        <dbReference type="SAM" id="MobiDB-lite"/>
    </source>
</evidence>
<organism evidence="2 3">
    <name type="scientific">Gloeophyllum trabeum (strain ATCC 11539 / FP-39264 / Madison 617)</name>
    <name type="common">Brown rot fungus</name>
    <dbReference type="NCBI Taxonomy" id="670483"/>
    <lineage>
        <taxon>Eukaryota</taxon>
        <taxon>Fungi</taxon>
        <taxon>Dikarya</taxon>
        <taxon>Basidiomycota</taxon>
        <taxon>Agaricomycotina</taxon>
        <taxon>Agaricomycetes</taxon>
        <taxon>Gloeophyllales</taxon>
        <taxon>Gloeophyllaceae</taxon>
        <taxon>Gloeophyllum</taxon>
    </lineage>
</organism>
<sequence length="150" mass="17356">MTTFFDEAYNPGDGVRGGLRKMNTFVAGKLELTFTHPTLQHIIDTLFGWFEGYYCMREDLLETPTAVGTSTSQHRDKPQKQVFKLPTRLRSDKDPKVVEKAKKHEAHVEVASKFDNHQQMVRVFEKQLEDEQWPDNDKTPDQKVQSSLQS</sequence>
<gene>
    <name evidence="2" type="ORF">GLOTRDRAFT_129452</name>
</gene>
<keyword evidence="3" id="KW-1185">Reference proteome</keyword>
<evidence type="ECO:0000313" key="2">
    <source>
        <dbReference type="EMBL" id="EPQ55160.1"/>
    </source>
</evidence>
<feature type="region of interest" description="Disordered" evidence="1">
    <location>
        <begin position="128"/>
        <end position="150"/>
    </location>
</feature>